<evidence type="ECO:0000256" key="11">
    <source>
        <dbReference type="SAM" id="Phobius"/>
    </source>
</evidence>
<keyword evidence="7" id="KW-0496">Mitochondrion</keyword>
<dbReference type="EMBL" id="NAJL01000042">
    <property type="protein sequence ID" value="TKA24590.1"/>
    <property type="molecule type" value="Genomic_DNA"/>
</dbReference>
<reference evidence="13 14" key="1">
    <citation type="submission" date="2017-03" db="EMBL/GenBank/DDBJ databases">
        <title>Genomes of endolithic fungi from Antarctica.</title>
        <authorList>
            <person name="Coleine C."/>
            <person name="Masonjones S."/>
            <person name="Stajich J.E."/>
        </authorList>
    </citation>
    <scope>NUCLEOTIDE SEQUENCE [LARGE SCALE GENOMIC DNA]</scope>
    <source>
        <strain evidence="13 14">CCFEE 6315</strain>
    </source>
</reference>
<dbReference type="GO" id="GO:0032979">
    <property type="term" value="P:protein insertion into mitochondrial inner membrane from matrix"/>
    <property type="evidence" value="ECO:0007669"/>
    <property type="project" value="TreeGrafter"/>
</dbReference>
<dbReference type="OrthoDB" id="2148490at2759"/>
<keyword evidence="6 11" id="KW-1133">Transmembrane helix</keyword>
<dbReference type="PANTHER" id="PTHR12428">
    <property type="entry name" value="OXA1"/>
    <property type="match status" value="1"/>
</dbReference>
<evidence type="ECO:0000256" key="8">
    <source>
        <dbReference type="ARBA" id="ARBA00023136"/>
    </source>
</evidence>
<dbReference type="InterPro" id="IPR028055">
    <property type="entry name" value="YidC/Oxa/ALB_C"/>
</dbReference>
<comment type="similarity">
    <text evidence="2 9">Belongs to the OXA1/ALB3/YidC family.</text>
</comment>
<evidence type="ECO:0000313" key="13">
    <source>
        <dbReference type="EMBL" id="TKA24590.1"/>
    </source>
</evidence>
<feature type="compositionally biased region" description="Basic and acidic residues" evidence="10">
    <location>
        <begin position="430"/>
        <end position="458"/>
    </location>
</feature>
<comment type="subcellular location">
    <subcellularLocation>
        <location evidence="9">Membrane</location>
        <topology evidence="9">Multi-pass membrane protein</topology>
    </subcellularLocation>
    <subcellularLocation>
        <location evidence="1">Mitochondrion inner membrane</location>
        <topology evidence="1">Multi-pass membrane protein</topology>
    </subcellularLocation>
</comment>
<evidence type="ECO:0000256" key="9">
    <source>
        <dbReference type="RuleBase" id="RU003945"/>
    </source>
</evidence>
<evidence type="ECO:0000256" key="3">
    <source>
        <dbReference type="ARBA" id="ARBA00022692"/>
    </source>
</evidence>
<keyword evidence="8 11" id="KW-0472">Membrane</keyword>
<keyword evidence="5" id="KW-0809">Transit peptide</keyword>
<evidence type="ECO:0000256" key="10">
    <source>
        <dbReference type="SAM" id="MobiDB-lite"/>
    </source>
</evidence>
<evidence type="ECO:0000256" key="4">
    <source>
        <dbReference type="ARBA" id="ARBA00022792"/>
    </source>
</evidence>
<keyword evidence="3 9" id="KW-0812">Transmembrane</keyword>
<organism evidence="13 14">
    <name type="scientific">Salinomyces thailandicus</name>
    <dbReference type="NCBI Taxonomy" id="706561"/>
    <lineage>
        <taxon>Eukaryota</taxon>
        <taxon>Fungi</taxon>
        <taxon>Dikarya</taxon>
        <taxon>Ascomycota</taxon>
        <taxon>Pezizomycotina</taxon>
        <taxon>Dothideomycetes</taxon>
        <taxon>Dothideomycetidae</taxon>
        <taxon>Mycosphaerellales</taxon>
        <taxon>Teratosphaeriaceae</taxon>
        <taxon>Salinomyces</taxon>
    </lineage>
</organism>
<feature type="compositionally biased region" description="Low complexity" evidence="10">
    <location>
        <begin position="376"/>
        <end position="387"/>
    </location>
</feature>
<evidence type="ECO:0000256" key="1">
    <source>
        <dbReference type="ARBA" id="ARBA00004448"/>
    </source>
</evidence>
<dbReference type="GO" id="GO:0032977">
    <property type="term" value="F:membrane insertase activity"/>
    <property type="evidence" value="ECO:0007669"/>
    <property type="project" value="InterPro"/>
</dbReference>
<dbReference type="AlphaFoldDB" id="A0A4U0TR67"/>
<evidence type="ECO:0000259" key="12">
    <source>
        <dbReference type="Pfam" id="PF02096"/>
    </source>
</evidence>
<feature type="transmembrane region" description="Helical" evidence="11">
    <location>
        <begin position="94"/>
        <end position="114"/>
    </location>
</feature>
<feature type="region of interest" description="Disordered" evidence="10">
    <location>
        <begin position="1"/>
        <end position="36"/>
    </location>
</feature>
<feature type="compositionally biased region" description="Polar residues" evidence="10">
    <location>
        <begin position="355"/>
        <end position="365"/>
    </location>
</feature>
<accession>A0A4U0TR67</accession>
<dbReference type="Proteomes" id="UP000308549">
    <property type="component" value="Unassembled WGS sequence"/>
</dbReference>
<evidence type="ECO:0000313" key="14">
    <source>
        <dbReference type="Proteomes" id="UP000308549"/>
    </source>
</evidence>
<feature type="region of interest" description="Disordered" evidence="10">
    <location>
        <begin position="324"/>
        <end position="464"/>
    </location>
</feature>
<dbReference type="GO" id="GO:0005743">
    <property type="term" value="C:mitochondrial inner membrane"/>
    <property type="evidence" value="ECO:0007669"/>
    <property type="project" value="UniProtKB-SubCell"/>
</dbReference>
<comment type="caution">
    <text evidence="13">The sequence shown here is derived from an EMBL/GenBank/DDBJ whole genome shotgun (WGS) entry which is preliminary data.</text>
</comment>
<evidence type="ECO:0000256" key="6">
    <source>
        <dbReference type="ARBA" id="ARBA00022989"/>
    </source>
</evidence>
<evidence type="ECO:0000256" key="7">
    <source>
        <dbReference type="ARBA" id="ARBA00023128"/>
    </source>
</evidence>
<evidence type="ECO:0000256" key="5">
    <source>
        <dbReference type="ARBA" id="ARBA00022946"/>
    </source>
</evidence>
<keyword evidence="4" id="KW-0999">Mitochondrion inner membrane</keyword>
<protein>
    <recommendedName>
        <fullName evidence="12">Membrane insertase YidC/Oxa/ALB C-terminal domain-containing protein</fullName>
    </recommendedName>
</protein>
<proteinExistence type="inferred from homology"/>
<evidence type="ECO:0000256" key="2">
    <source>
        <dbReference type="ARBA" id="ARBA00009877"/>
    </source>
</evidence>
<dbReference type="InterPro" id="IPR001708">
    <property type="entry name" value="YidC/ALB3/OXA1/COX18"/>
</dbReference>
<keyword evidence="14" id="KW-1185">Reference proteome</keyword>
<sequence length="464" mass="50416">MSKKPVLLPTATSLRYASTAPAPPSPSPAAEAAPPSSLDSITLESIDLSTAPDVSNIPEQIGFLHQIGIEYGWGPTSTLQWVLEHIHVYSGLPWWGSIAVTALALRVVLFPLYVRSSDLQARQAALNPLLKPMMTRMNECRQSGDSAGMQTVMLQMQTVRSRAGLSYSQQFMPIIFQTVLGYCGFKLLRAMSQLPVPGFRDGGFAWLSDLTLPDPWGIMPLLMGASMHLIIRVGGESGAATPDQLPAGMKPIVLYAMPGFVILVMAWQPGALCVWFAASGALGMAQGLMLRNKGLRQYLGLAPMYQPRPEEQVGNPLTEALRAFGNERQPTGTPRREVGDSARTTHQGPPRPQWQAPNLNYTPPSGSGKIIDVKPSASRSSSSSTTAHQTARNTTHNEEMLSAQNPPPKAGGFASNIISRARKTISDAQEAAREKVSQRQEQARRDAKKKAIADYEKRARQRGR</sequence>
<dbReference type="PANTHER" id="PTHR12428:SF66">
    <property type="entry name" value="MITOCHONDRIAL INNER MEMBRANE PROTEIN OXA1L"/>
    <property type="match status" value="1"/>
</dbReference>
<feature type="domain" description="Membrane insertase YidC/Oxa/ALB C-terminal" evidence="12">
    <location>
        <begin position="94"/>
        <end position="291"/>
    </location>
</feature>
<gene>
    <name evidence="13" type="ORF">B0A50_06350</name>
</gene>
<dbReference type="CDD" id="cd20069">
    <property type="entry name" value="5TM_Oxa1-like"/>
    <property type="match status" value="1"/>
</dbReference>
<name>A0A4U0TR67_9PEZI</name>
<dbReference type="Pfam" id="PF02096">
    <property type="entry name" value="60KD_IMP"/>
    <property type="match status" value="1"/>
</dbReference>